<keyword evidence="4" id="KW-0862">Zinc</keyword>
<dbReference type="OrthoDB" id="3269380at2759"/>
<feature type="domain" description="C2H2-type" evidence="7">
    <location>
        <begin position="384"/>
        <end position="414"/>
    </location>
</feature>
<evidence type="ECO:0000259" key="7">
    <source>
        <dbReference type="PROSITE" id="PS50157"/>
    </source>
</evidence>
<feature type="region of interest" description="Disordered" evidence="6">
    <location>
        <begin position="1"/>
        <end position="22"/>
    </location>
</feature>
<feature type="region of interest" description="Disordered" evidence="6">
    <location>
        <begin position="279"/>
        <end position="365"/>
    </location>
</feature>
<dbReference type="InterPro" id="IPR036236">
    <property type="entry name" value="Znf_C2H2_sf"/>
</dbReference>
<evidence type="ECO:0000256" key="1">
    <source>
        <dbReference type="ARBA" id="ARBA00022723"/>
    </source>
</evidence>
<feature type="compositionally biased region" description="Polar residues" evidence="6">
    <location>
        <begin position="130"/>
        <end position="149"/>
    </location>
</feature>
<evidence type="ECO:0000256" key="2">
    <source>
        <dbReference type="ARBA" id="ARBA00022737"/>
    </source>
</evidence>
<dbReference type="InterPro" id="IPR051580">
    <property type="entry name" value="ZnF-Chromatin_assoc"/>
</dbReference>
<evidence type="ECO:0000256" key="3">
    <source>
        <dbReference type="ARBA" id="ARBA00022771"/>
    </source>
</evidence>
<keyword evidence="3 5" id="KW-0863">Zinc-finger</keyword>
<feature type="compositionally biased region" description="Low complexity" evidence="6">
    <location>
        <begin position="114"/>
        <end position="129"/>
    </location>
</feature>
<protein>
    <submittedName>
        <fullName evidence="8">Transcription factor SFP1</fullName>
    </submittedName>
</protein>
<dbReference type="FunFam" id="3.30.160.60:FF:001987">
    <property type="entry name" value="Transcription factor SFP1"/>
    <property type="match status" value="1"/>
</dbReference>
<evidence type="ECO:0000313" key="8">
    <source>
        <dbReference type="EMBL" id="RCK64404.1"/>
    </source>
</evidence>
<dbReference type="AlphaFoldDB" id="A0A367YEX4"/>
<feature type="domain" description="C2H2-type" evidence="7">
    <location>
        <begin position="445"/>
        <end position="469"/>
    </location>
</feature>
<dbReference type="PANTHER" id="PTHR23057:SF0">
    <property type="entry name" value="JUXTAPOSED WITH ANOTHER ZINC FINGER PROTEIN 1"/>
    <property type="match status" value="1"/>
</dbReference>
<feature type="compositionally biased region" description="Low complexity" evidence="6">
    <location>
        <begin position="279"/>
        <end position="343"/>
    </location>
</feature>
<keyword evidence="2" id="KW-0677">Repeat</keyword>
<dbReference type="SUPFAM" id="SSF57667">
    <property type="entry name" value="beta-beta-alpha zinc fingers"/>
    <property type="match status" value="1"/>
</dbReference>
<proteinExistence type="predicted"/>
<dbReference type="GO" id="GO:0005634">
    <property type="term" value="C:nucleus"/>
    <property type="evidence" value="ECO:0007669"/>
    <property type="project" value="TreeGrafter"/>
</dbReference>
<dbReference type="Gene3D" id="3.30.160.60">
    <property type="entry name" value="Classic Zinc Finger"/>
    <property type="match status" value="1"/>
</dbReference>
<feature type="compositionally biased region" description="Polar residues" evidence="6">
    <location>
        <begin position="157"/>
        <end position="170"/>
    </location>
</feature>
<feature type="compositionally biased region" description="Polar residues" evidence="6">
    <location>
        <begin position="99"/>
        <end position="113"/>
    </location>
</feature>
<evidence type="ECO:0000313" key="9">
    <source>
        <dbReference type="Proteomes" id="UP000253472"/>
    </source>
</evidence>
<gene>
    <name evidence="8" type="primary">SFP1_0</name>
    <name evidence="8" type="ORF">Cantr_00037</name>
</gene>
<sequence length="469" mass="53462">MFNTKIFENTNPSSGGSATATAINIPDQSTTSSNANGNSNISTQQPIDITFNHRASVFNNSRFRRESVAHSQGMGGISWGSVTIGSWLKDEVMMANGATNQGNFLTPHYHSNTQQQQQQLQQQQQQQQQPLFHNYSQQLHQSSSTQPNLINPRRGSFRTSSTHPSMSPHLQTSYLPELEADYCKDYNCCGELLPTLHDLLRHYEEAHILASPPTDQGHHMLNNNRSRNNYNNMHNVMETVSTTDVFLNNNNNQNSHHHSETIHPNAATNNYNFANQQAHQILQQHDQQQQAQQQQHQHQQQQQQQLLQHQKNAQRQGQTAGSAQQQQQQQQQQKFNQNNFGGAHSQSPQGGTENEDTPMDEDDMYIDDPARHLYVMENEENKPFKCPVIGCDKTYKNQNGLKYHRQHGHQGQNLRENPDGTISIIDPDSNCPYLDNSALEKDKPYRCEVCGKRYKNLNGLKYHRGHTTH</sequence>
<reference evidence="8 9" key="1">
    <citation type="submission" date="2018-06" db="EMBL/GenBank/DDBJ databases">
        <title>Whole genome sequencing of Candida tropicalis (genome annotated by CSBL at Korea University).</title>
        <authorList>
            <person name="Ahn J."/>
        </authorList>
    </citation>
    <scope>NUCLEOTIDE SEQUENCE [LARGE SCALE GENOMIC DNA]</scope>
    <source>
        <strain evidence="8 9">ATCC 20962</strain>
    </source>
</reference>
<dbReference type="SMART" id="SM00355">
    <property type="entry name" value="ZnF_C2H2"/>
    <property type="match status" value="3"/>
</dbReference>
<feature type="region of interest" description="Disordered" evidence="6">
    <location>
        <begin position="246"/>
        <end position="266"/>
    </location>
</feature>
<evidence type="ECO:0000256" key="6">
    <source>
        <dbReference type="SAM" id="MobiDB-lite"/>
    </source>
</evidence>
<dbReference type="EMBL" id="QLNQ01000022">
    <property type="protein sequence ID" value="RCK64404.1"/>
    <property type="molecule type" value="Genomic_DNA"/>
</dbReference>
<evidence type="ECO:0000256" key="5">
    <source>
        <dbReference type="PROSITE-ProRule" id="PRU00042"/>
    </source>
</evidence>
<accession>A0A367YEX4</accession>
<feature type="compositionally biased region" description="Acidic residues" evidence="6">
    <location>
        <begin position="353"/>
        <end position="365"/>
    </location>
</feature>
<dbReference type="PROSITE" id="PS00028">
    <property type="entry name" value="ZINC_FINGER_C2H2_1"/>
    <property type="match status" value="2"/>
</dbReference>
<feature type="region of interest" description="Disordered" evidence="6">
    <location>
        <begin position="99"/>
        <end position="170"/>
    </location>
</feature>
<dbReference type="PROSITE" id="PS50157">
    <property type="entry name" value="ZINC_FINGER_C2H2_2"/>
    <property type="match status" value="2"/>
</dbReference>
<keyword evidence="9" id="KW-1185">Reference proteome</keyword>
<dbReference type="STRING" id="5486.A0A367YEX4"/>
<dbReference type="Proteomes" id="UP000253472">
    <property type="component" value="Unassembled WGS sequence"/>
</dbReference>
<organism evidence="8 9">
    <name type="scientific">Candida viswanathii</name>
    <dbReference type="NCBI Taxonomy" id="5486"/>
    <lineage>
        <taxon>Eukaryota</taxon>
        <taxon>Fungi</taxon>
        <taxon>Dikarya</taxon>
        <taxon>Ascomycota</taxon>
        <taxon>Saccharomycotina</taxon>
        <taxon>Pichiomycetes</taxon>
        <taxon>Debaryomycetaceae</taxon>
        <taxon>Candida/Lodderomyces clade</taxon>
        <taxon>Candida</taxon>
    </lineage>
</organism>
<comment type="caution">
    <text evidence="8">The sequence shown here is derived from an EMBL/GenBank/DDBJ whole genome shotgun (WGS) entry which is preliminary data.</text>
</comment>
<dbReference type="PANTHER" id="PTHR23057">
    <property type="entry name" value="JUXTAPOSED WITH ANOTHER ZINC FINGER PROTEIN 1"/>
    <property type="match status" value="1"/>
</dbReference>
<keyword evidence="1" id="KW-0479">Metal-binding</keyword>
<evidence type="ECO:0000256" key="4">
    <source>
        <dbReference type="ARBA" id="ARBA00022833"/>
    </source>
</evidence>
<dbReference type="InterPro" id="IPR013087">
    <property type="entry name" value="Znf_C2H2_type"/>
</dbReference>
<dbReference type="GO" id="GO:0008270">
    <property type="term" value="F:zinc ion binding"/>
    <property type="evidence" value="ECO:0007669"/>
    <property type="project" value="UniProtKB-KW"/>
</dbReference>
<name>A0A367YEX4_9ASCO</name>